<dbReference type="AlphaFoldDB" id="A0A3N4IGM5"/>
<comment type="subcellular location">
    <subcellularLocation>
        <location evidence="1">Membrane</location>
        <topology evidence="1">Multi-pass membrane protein</topology>
    </subcellularLocation>
</comment>
<name>A0A3N4IGM5_ASCIM</name>
<feature type="transmembrane region" description="Helical" evidence="7">
    <location>
        <begin position="421"/>
        <end position="445"/>
    </location>
</feature>
<feature type="region of interest" description="Disordered" evidence="6">
    <location>
        <begin position="244"/>
        <end position="265"/>
    </location>
</feature>
<dbReference type="Proteomes" id="UP000275078">
    <property type="component" value="Unassembled WGS sequence"/>
</dbReference>
<evidence type="ECO:0000313" key="9">
    <source>
        <dbReference type="Proteomes" id="UP000275078"/>
    </source>
</evidence>
<protein>
    <submittedName>
        <fullName evidence="8">Auxin efflux carrier</fullName>
    </submittedName>
</protein>
<dbReference type="PANTHER" id="PTHR31794">
    <property type="entry name" value="AUXIN EFFLUX TRANSPORTER FAMILY PROTEIN (EUROFUNG)"/>
    <property type="match status" value="1"/>
</dbReference>
<reference evidence="8 9" key="1">
    <citation type="journal article" date="2018" name="Nat. Ecol. Evol.">
        <title>Pezizomycetes genomes reveal the molecular basis of ectomycorrhizal truffle lifestyle.</title>
        <authorList>
            <person name="Murat C."/>
            <person name="Payen T."/>
            <person name="Noel B."/>
            <person name="Kuo A."/>
            <person name="Morin E."/>
            <person name="Chen J."/>
            <person name="Kohler A."/>
            <person name="Krizsan K."/>
            <person name="Balestrini R."/>
            <person name="Da Silva C."/>
            <person name="Montanini B."/>
            <person name="Hainaut M."/>
            <person name="Levati E."/>
            <person name="Barry K.W."/>
            <person name="Belfiori B."/>
            <person name="Cichocki N."/>
            <person name="Clum A."/>
            <person name="Dockter R.B."/>
            <person name="Fauchery L."/>
            <person name="Guy J."/>
            <person name="Iotti M."/>
            <person name="Le Tacon F."/>
            <person name="Lindquist E.A."/>
            <person name="Lipzen A."/>
            <person name="Malagnac F."/>
            <person name="Mello A."/>
            <person name="Molinier V."/>
            <person name="Miyauchi S."/>
            <person name="Poulain J."/>
            <person name="Riccioni C."/>
            <person name="Rubini A."/>
            <person name="Sitrit Y."/>
            <person name="Splivallo R."/>
            <person name="Traeger S."/>
            <person name="Wang M."/>
            <person name="Zifcakova L."/>
            <person name="Wipf D."/>
            <person name="Zambonelli A."/>
            <person name="Paolocci F."/>
            <person name="Nowrousian M."/>
            <person name="Ottonello S."/>
            <person name="Baldrian P."/>
            <person name="Spatafora J.W."/>
            <person name="Henrissat B."/>
            <person name="Nagy L.G."/>
            <person name="Aury J.M."/>
            <person name="Wincker P."/>
            <person name="Grigoriev I.V."/>
            <person name="Bonfante P."/>
            <person name="Martin F.M."/>
        </authorList>
    </citation>
    <scope>NUCLEOTIDE SEQUENCE [LARGE SCALE GENOMIC DNA]</scope>
    <source>
        <strain evidence="8 9">RN42</strain>
    </source>
</reference>
<keyword evidence="5" id="KW-0175">Coiled coil</keyword>
<accession>A0A3N4IGM5</accession>
<dbReference type="STRING" id="1160509.A0A3N4IGM5"/>
<keyword evidence="4 7" id="KW-0472">Membrane</keyword>
<gene>
    <name evidence="8" type="ORF">BJ508DRAFT_324598</name>
</gene>
<feature type="transmembrane region" description="Helical" evidence="7">
    <location>
        <begin position="97"/>
        <end position="118"/>
    </location>
</feature>
<keyword evidence="9" id="KW-1185">Reference proteome</keyword>
<evidence type="ECO:0000256" key="2">
    <source>
        <dbReference type="ARBA" id="ARBA00022692"/>
    </source>
</evidence>
<feature type="transmembrane region" description="Helical" evidence="7">
    <location>
        <begin position="296"/>
        <end position="316"/>
    </location>
</feature>
<evidence type="ECO:0000256" key="7">
    <source>
        <dbReference type="SAM" id="Phobius"/>
    </source>
</evidence>
<evidence type="ECO:0000256" key="4">
    <source>
        <dbReference type="ARBA" id="ARBA00023136"/>
    </source>
</evidence>
<evidence type="ECO:0000256" key="3">
    <source>
        <dbReference type="ARBA" id="ARBA00022989"/>
    </source>
</evidence>
<dbReference type="EMBL" id="ML119665">
    <property type="protein sequence ID" value="RPA83300.1"/>
    <property type="molecule type" value="Genomic_DNA"/>
</dbReference>
<feature type="coiled-coil region" evidence="5">
    <location>
        <begin position="389"/>
        <end position="420"/>
    </location>
</feature>
<dbReference type="Pfam" id="PF03547">
    <property type="entry name" value="Mem_trans"/>
    <property type="match status" value="1"/>
</dbReference>
<dbReference type="GO" id="GO:0016020">
    <property type="term" value="C:membrane"/>
    <property type="evidence" value="ECO:0007669"/>
    <property type="project" value="UniProtKB-SubCell"/>
</dbReference>
<evidence type="ECO:0000256" key="1">
    <source>
        <dbReference type="ARBA" id="ARBA00004141"/>
    </source>
</evidence>
<evidence type="ECO:0000256" key="6">
    <source>
        <dbReference type="SAM" id="MobiDB-lite"/>
    </source>
</evidence>
<dbReference type="OrthoDB" id="2499604at2759"/>
<dbReference type="PANTHER" id="PTHR31794:SF2">
    <property type="entry name" value="AUXIN EFFLUX TRANSPORTER FAMILY PROTEIN (EUROFUNG)"/>
    <property type="match status" value="1"/>
</dbReference>
<dbReference type="InterPro" id="IPR004776">
    <property type="entry name" value="Mem_transp_PIN-like"/>
</dbReference>
<feature type="transmembrane region" description="Helical" evidence="7">
    <location>
        <begin position="491"/>
        <end position="512"/>
    </location>
</feature>
<evidence type="ECO:0000256" key="5">
    <source>
        <dbReference type="SAM" id="Coils"/>
    </source>
</evidence>
<sequence length="519" mass="58034">METSIFSTMASDTSTFIPVAMSNSEGMPLWNLVELVFEAIAEVVCVSLPGFILAKSNLFDKSQQKFIQKLNNNLFTPCLIFSKLGHQLDVSKLSELGIIPVIWIVQTLVSYLCAQLVCWPLGLGKRATRFVTAMAVFGNSSSLPMSILVALSMTISGLHWDKIPGDNDEQVAARGILYLVLFQQLGQVIRWSWGSSVLLAKRGIDEEYDTGILPDHKRQIESLDGNADERTGLLARCSTRLSYNGSHKPAQLEESGHKNNDENDKKPSLWYRIRREPKTVLKGAQEVFLEVMNPSLWAMVIALVIAVTPPLKNLFFTPGTFINNSVTRAISQSGNVAVPLTLVALGGQLALVDKKKPESDTDKFDYSSLDENEPTVPEVHWWTLSTKLSEEEKRKFDEQLKDAQKMKEQNKERVHQHEKKLLIASLVSRMVFPFIIMFAFLSWAAIKLQISVLDDPIFLVVCCLLAGSPTALQMSQICAENEVYEDTMVKISFWSYVVLVLPSTMISVIGAMKLVDWAR</sequence>
<keyword evidence="2 7" id="KW-0812">Transmembrane</keyword>
<organism evidence="8 9">
    <name type="scientific">Ascobolus immersus RN42</name>
    <dbReference type="NCBI Taxonomy" id="1160509"/>
    <lineage>
        <taxon>Eukaryota</taxon>
        <taxon>Fungi</taxon>
        <taxon>Dikarya</taxon>
        <taxon>Ascomycota</taxon>
        <taxon>Pezizomycotina</taxon>
        <taxon>Pezizomycetes</taxon>
        <taxon>Pezizales</taxon>
        <taxon>Ascobolaceae</taxon>
        <taxon>Ascobolus</taxon>
    </lineage>
</organism>
<feature type="transmembrane region" description="Helical" evidence="7">
    <location>
        <begin position="336"/>
        <end position="352"/>
    </location>
</feature>
<keyword evidence="3 7" id="KW-1133">Transmembrane helix</keyword>
<feature type="transmembrane region" description="Helical" evidence="7">
    <location>
        <begin position="130"/>
        <end position="155"/>
    </location>
</feature>
<dbReference type="GO" id="GO:0005783">
    <property type="term" value="C:endoplasmic reticulum"/>
    <property type="evidence" value="ECO:0007669"/>
    <property type="project" value="TreeGrafter"/>
</dbReference>
<feature type="transmembrane region" description="Helical" evidence="7">
    <location>
        <begin position="457"/>
        <end position="479"/>
    </location>
</feature>
<dbReference type="GO" id="GO:0055085">
    <property type="term" value="P:transmembrane transport"/>
    <property type="evidence" value="ECO:0007669"/>
    <property type="project" value="InterPro"/>
</dbReference>
<feature type="compositionally biased region" description="Basic and acidic residues" evidence="6">
    <location>
        <begin position="250"/>
        <end position="265"/>
    </location>
</feature>
<proteinExistence type="predicted"/>
<evidence type="ECO:0000313" key="8">
    <source>
        <dbReference type="EMBL" id="RPA83300.1"/>
    </source>
</evidence>